<evidence type="ECO:0000313" key="2">
    <source>
        <dbReference type="EMBL" id="GCL60949.1"/>
    </source>
</evidence>
<dbReference type="InterPro" id="IPR050483">
    <property type="entry name" value="CoA-transferase_III_domain"/>
</dbReference>
<evidence type="ECO:0000256" key="1">
    <source>
        <dbReference type="ARBA" id="ARBA00022679"/>
    </source>
</evidence>
<dbReference type="InterPro" id="IPR023606">
    <property type="entry name" value="CoA-Trfase_III_dom_1_sf"/>
</dbReference>
<keyword evidence="1" id="KW-0808">Transferase</keyword>
<dbReference type="OrthoDB" id="5294844at2"/>
<sequence>MAPLLQGIRVLDFGRYIAGPYCAAMLAEYGADVIRIEKRDGSEDRFTAPLAEGAGSLFLQMNRNKRSITLDPASPGGREVVAKMVKGADIVIANLPAATLKQMGLDYATLKGYREDIIFVTNTAYGPVGPMSQNVGFDTIGQAMSGAMYMTGDPGRPTRAAANWVDFGTALHCAFGTMAALMERAKTGRGQMVTGALLATALAVTNGTLIEQHVAQVNRVPTGNRGQTSAPVDVFEVTDGFILLAVTGNPLYRRWAKLMAADPATAEAGDPDWLTDPRFATDESRGIHRDILSERMARWCRPRDTDTVVNTLGAAMIPAAPVLSPQQALDHPQVQALGLMQPVMYPGLRVPAPVANVPIWLSETQAVPRQRAPTIGEHTDAVLGELGYSADAIATLRAQNVV</sequence>
<dbReference type="InterPro" id="IPR044855">
    <property type="entry name" value="CoA-Trfase_III_dom3_sf"/>
</dbReference>
<evidence type="ECO:0000313" key="3">
    <source>
        <dbReference type="Proteomes" id="UP000301751"/>
    </source>
</evidence>
<name>A0A480AGS0_9BURK</name>
<dbReference type="InterPro" id="IPR003673">
    <property type="entry name" value="CoA-Trfase_fam_III"/>
</dbReference>
<dbReference type="GO" id="GO:0008410">
    <property type="term" value="F:CoA-transferase activity"/>
    <property type="evidence" value="ECO:0007669"/>
    <property type="project" value="TreeGrafter"/>
</dbReference>
<proteinExistence type="predicted"/>
<comment type="caution">
    <text evidence="2">The sequence shown here is derived from an EMBL/GenBank/DDBJ whole genome shotgun (WGS) entry which is preliminary data.</text>
</comment>
<keyword evidence="3" id="KW-1185">Reference proteome</keyword>
<reference evidence="3" key="1">
    <citation type="submission" date="2019-03" db="EMBL/GenBank/DDBJ databases">
        <title>Aquabacterium pictum sp.nov., the first bacteriochlorophyll a-containing freshwater bacterium in the genus Aquabacterium of the class Betaproteobacteria.</title>
        <authorList>
            <person name="Hirose S."/>
            <person name="Tank M."/>
            <person name="Hara E."/>
            <person name="Tamaki H."/>
            <person name="Takaichi S."/>
            <person name="Haruta S."/>
            <person name="Hanada S."/>
        </authorList>
    </citation>
    <scope>NUCLEOTIDE SEQUENCE [LARGE SCALE GENOMIC DNA]</scope>
    <source>
        <strain evidence="3">W35</strain>
    </source>
</reference>
<dbReference type="PANTHER" id="PTHR48207">
    <property type="entry name" value="SUCCINATE--HYDROXYMETHYLGLUTARATE COA-TRANSFERASE"/>
    <property type="match status" value="1"/>
</dbReference>
<gene>
    <name evidence="2" type="ORF">AQPW35_00300</name>
</gene>
<dbReference type="SUPFAM" id="SSF89796">
    <property type="entry name" value="CoA-transferase family III (CaiB/BaiF)"/>
    <property type="match status" value="1"/>
</dbReference>
<dbReference type="Gene3D" id="3.40.50.10540">
    <property type="entry name" value="Crotonobetainyl-coa:carnitine coa-transferase, domain 1"/>
    <property type="match status" value="1"/>
</dbReference>
<accession>A0A480AGS0</accession>
<protein>
    <submittedName>
        <fullName evidence="2">Isomerase</fullName>
    </submittedName>
</protein>
<dbReference type="Pfam" id="PF02515">
    <property type="entry name" value="CoA_transf_3"/>
    <property type="match status" value="1"/>
</dbReference>
<dbReference type="Proteomes" id="UP000301751">
    <property type="component" value="Unassembled WGS sequence"/>
</dbReference>
<dbReference type="GO" id="GO:0016853">
    <property type="term" value="F:isomerase activity"/>
    <property type="evidence" value="ECO:0007669"/>
    <property type="project" value="UniProtKB-KW"/>
</dbReference>
<organism evidence="2 3">
    <name type="scientific">Pseudaquabacterium pictum</name>
    <dbReference type="NCBI Taxonomy" id="2315236"/>
    <lineage>
        <taxon>Bacteria</taxon>
        <taxon>Pseudomonadati</taxon>
        <taxon>Pseudomonadota</taxon>
        <taxon>Betaproteobacteria</taxon>
        <taxon>Burkholderiales</taxon>
        <taxon>Sphaerotilaceae</taxon>
        <taxon>Pseudaquabacterium</taxon>
    </lineage>
</organism>
<dbReference type="AlphaFoldDB" id="A0A480AGS0"/>
<keyword evidence="2" id="KW-0413">Isomerase</keyword>
<dbReference type="Gene3D" id="3.30.1540.10">
    <property type="entry name" value="formyl-coa transferase, domain 3"/>
    <property type="match status" value="1"/>
</dbReference>
<dbReference type="EMBL" id="BJCL01000001">
    <property type="protein sequence ID" value="GCL60949.1"/>
    <property type="molecule type" value="Genomic_DNA"/>
</dbReference>
<dbReference type="RefSeq" id="WP_137730741.1">
    <property type="nucleotide sequence ID" value="NZ_BJCL01000001.1"/>
</dbReference>
<dbReference type="PANTHER" id="PTHR48207:SF3">
    <property type="entry name" value="SUCCINATE--HYDROXYMETHYLGLUTARATE COA-TRANSFERASE"/>
    <property type="match status" value="1"/>
</dbReference>